<evidence type="ECO:0000256" key="1">
    <source>
        <dbReference type="SAM" id="MobiDB-lite"/>
    </source>
</evidence>
<reference evidence="2" key="2">
    <citation type="journal article" date="2022" name="Microbiol. Resour. Announc.">
        <title>Metagenome Sequencing to Explore Phylogenomics of Terrestrial Cyanobacteria.</title>
        <authorList>
            <person name="Ward R.D."/>
            <person name="Stajich J.E."/>
            <person name="Johansen J.R."/>
            <person name="Huntemann M."/>
            <person name="Clum A."/>
            <person name="Foster B."/>
            <person name="Foster B."/>
            <person name="Roux S."/>
            <person name="Palaniappan K."/>
            <person name="Varghese N."/>
            <person name="Mukherjee S."/>
            <person name="Reddy T.B.K."/>
            <person name="Daum C."/>
            <person name="Copeland A."/>
            <person name="Chen I.A."/>
            <person name="Ivanova N.N."/>
            <person name="Kyrpides N.C."/>
            <person name="Shapiro N."/>
            <person name="Eloe-Fadrosh E.A."/>
            <person name="Pietrasiak N."/>
        </authorList>
    </citation>
    <scope>NUCLEOTIDE SEQUENCE</scope>
    <source>
        <strain evidence="2">CPER-KK1</strain>
    </source>
</reference>
<sequence>MDELEERLRQLVKTACSHPRGTAARQRNLTQVIRLITNKLWREHTPYYQDALQQTWVYFCQNICEGNTGEPYDPSRGSVITWLNFYLKRRLQDFYIDTQKQQAKTLSAQAGRQGGGDGNETIDPVDNLPAEPDVPLLLEEVKQWVEADPEGELCRTHIANHPEVTCQVLILRRLPPEESWKTLAEEFNLSISTLSSFYQRQCLPRLRKFGESEGYL</sequence>
<feature type="region of interest" description="Disordered" evidence="1">
    <location>
        <begin position="107"/>
        <end position="126"/>
    </location>
</feature>
<dbReference type="EMBL" id="JAHHIF010000067">
    <property type="protein sequence ID" value="MBW4548634.1"/>
    <property type="molecule type" value="Genomic_DNA"/>
</dbReference>
<protein>
    <submittedName>
        <fullName evidence="2">Sigma-70 family RNA polymerase sigma factor</fullName>
    </submittedName>
</protein>
<dbReference type="Proteomes" id="UP000753908">
    <property type="component" value="Unassembled WGS sequence"/>
</dbReference>
<reference evidence="2" key="1">
    <citation type="submission" date="2021-05" db="EMBL/GenBank/DDBJ databases">
        <authorList>
            <person name="Pietrasiak N."/>
            <person name="Ward R."/>
            <person name="Stajich J.E."/>
            <person name="Kurbessoian T."/>
        </authorList>
    </citation>
    <scope>NUCLEOTIDE SEQUENCE</scope>
    <source>
        <strain evidence="2">CPER-KK1</strain>
    </source>
</reference>
<name>A0A951PTM5_9CYAN</name>
<evidence type="ECO:0000313" key="3">
    <source>
        <dbReference type="Proteomes" id="UP000753908"/>
    </source>
</evidence>
<gene>
    <name evidence="2" type="ORF">KME25_30020</name>
</gene>
<dbReference type="AlphaFoldDB" id="A0A951PTM5"/>
<comment type="caution">
    <text evidence="2">The sequence shown here is derived from an EMBL/GenBank/DDBJ whole genome shotgun (WGS) entry which is preliminary data.</text>
</comment>
<organism evidence="2 3">
    <name type="scientific">Symplocastrum torsivum CPER-KK1</name>
    <dbReference type="NCBI Taxonomy" id="450513"/>
    <lineage>
        <taxon>Bacteria</taxon>
        <taxon>Bacillati</taxon>
        <taxon>Cyanobacteriota</taxon>
        <taxon>Cyanophyceae</taxon>
        <taxon>Oscillatoriophycideae</taxon>
        <taxon>Oscillatoriales</taxon>
        <taxon>Microcoleaceae</taxon>
        <taxon>Symplocastrum</taxon>
    </lineage>
</organism>
<accession>A0A951PTM5</accession>
<evidence type="ECO:0000313" key="2">
    <source>
        <dbReference type="EMBL" id="MBW4548634.1"/>
    </source>
</evidence>
<proteinExistence type="predicted"/>